<feature type="signal peptide" evidence="1">
    <location>
        <begin position="1"/>
        <end position="23"/>
    </location>
</feature>
<evidence type="ECO:0000313" key="4">
    <source>
        <dbReference type="Proteomes" id="UP000192906"/>
    </source>
</evidence>
<feature type="domain" description="EF-hand" evidence="2">
    <location>
        <begin position="159"/>
        <end position="191"/>
    </location>
</feature>
<sequence length="191" mass="21410">MKKSLCLSLGVLILMVFSSVAFAADSPELRGTWGGQVKLITKDGDVKANKAVFVINKQDGSMFSGYKIWFADNNENALTESFCGIIDEDGSHLYFAEDEDGYTLGTITGKQTLSLYYIEGGRKAKAIKYNLERVRFTRGFIDIDSDGDKTIIRSEVVHVYPLNAERIMREADVNKDGKLSKTEWDNWKKGK</sequence>
<dbReference type="PROSITE" id="PS00018">
    <property type="entry name" value="EF_HAND_1"/>
    <property type="match status" value="1"/>
</dbReference>
<proteinExistence type="predicted"/>
<gene>
    <name evidence="3" type="ORF">SAMN06295933_3526</name>
</gene>
<dbReference type="InterPro" id="IPR018247">
    <property type="entry name" value="EF_Hand_1_Ca_BS"/>
</dbReference>
<dbReference type="AlphaFoldDB" id="A0A1X7EZL1"/>
<name>A0A1X7EZL1_9BACT</name>
<keyword evidence="4" id="KW-1185">Reference proteome</keyword>
<organism evidence="3 4">
    <name type="scientific">Desulfovibrio gilichinskyi</name>
    <dbReference type="NCBI Taxonomy" id="1519643"/>
    <lineage>
        <taxon>Bacteria</taxon>
        <taxon>Pseudomonadati</taxon>
        <taxon>Thermodesulfobacteriota</taxon>
        <taxon>Desulfovibrionia</taxon>
        <taxon>Desulfovibrionales</taxon>
        <taxon>Desulfovibrionaceae</taxon>
        <taxon>Desulfovibrio</taxon>
    </lineage>
</organism>
<dbReference type="EMBL" id="FWZU01000008">
    <property type="protein sequence ID" value="SMF43083.1"/>
    <property type="molecule type" value="Genomic_DNA"/>
</dbReference>
<evidence type="ECO:0000256" key="1">
    <source>
        <dbReference type="SAM" id="SignalP"/>
    </source>
</evidence>
<feature type="chain" id="PRO_5013049986" description="EF-hand domain-containing protein" evidence="1">
    <location>
        <begin position="24"/>
        <end position="191"/>
    </location>
</feature>
<dbReference type="InterPro" id="IPR011992">
    <property type="entry name" value="EF-hand-dom_pair"/>
</dbReference>
<accession>A0A1X7EZL1</accession>
<dbReference type="PROSITE" id="PS50222">
    <property type="entry name" value="EF_HAND_2"/>
    <property type="match status" value="1"/>
</dbReference>
<dbReference type="SUPFAM" id="SSF47473">
    <property type="entry name" value="EF-hand"/>
    <property type="match status" value="1"/>
</dbReference>
<dbReference type="STRING" id="1519643.SAMN06295933_3526"/>
<protein>
    <recommendedName>
        <fullName evidence="2">EF-hand domain-containing protein</fullName>
    </recommendedName>
</protein>
<keyword evidence="1" id="KW-0732">Signal</keyword>
<dbReference type="InterPro" id="IPR002048">
    <property type="entry name" value="EF_hand_dom"/>
</dbReference>
<evidence type="ECO:0000259" key="2">
    <source>
        <dbReference type="PROSITE" id="PS50222"/>
    </source>
</evidence>
<dbReference type="RefSeq" id="WP_085104659.1">
    <property type="nucleotide sequence ID" value="NZ_FWZU01000008.1"/>
</dbReference>
<dbReference type="GO" id="GO:0005509">
    <property type="term" value="F:calcium ion binding"/>
    <property type="evidence" value="ECO:0007669"/>
    <property type="project" value="InterPro"/>
</dbReference>
<dbReference type="OrthoDB" id="5460017at2"/>
<dbReference type="Proteomes" id="UP000192906">
    <property type="component" value="Unassembled WGS sequence"/>
</dbReference>
<evidence type="ECO:0000313" key="3">
    <source>
        <dbReference type="EMBL" id="SMF43083.1"/>
    </source>
</evidence>
<dbReference type="Gene3D" id="1.10.238.10">
    <property type="entry name" value="EF-hand"/>
    <property type="match status" value="1"/>
</dbReference>
<reference evidence="4" key="1">
    <citation type="submission" date="2017-04" db="EMBL/GenBank/DDBJ databases">
        <authorList>
            <person name="Varghese N."/>
            <person name="Submissions S."/>
        </authorList>
    </citation>
    <scope>NUCLEOTIDE SEQUENCE [LARGE SCALE GENOMIC DNA]</scope>
    <source>
        <strain evidence="4">K3S</strain>
    </source>
</reference>